<dbReference type="Pfam" id="PF23744">
    <property type="entry name" value="ARM_LRRK2"/>
    <property type="match status" value="1"/>
</dbReference>
<accession>A0A9N8D5Y7</accession>
<proteinExistence type="predicted"/>
<dbReference type="InterPro" id="IPR016024">
    <property type="entry name" value="ARM-type_fold"/>
</dbReference>
<reference evidence="3" key="1">
    <citation type="submission" date="2020-06" db="EMBL/GenBank/DDBJ databases">
        <authorList>
            <consortium name="Plant Systems Biology data submission"/>
        </authorList>
    </citation>
    <scope>NUCLEOTIDE SEQUENCE</scope>
    <source>
        <strain evidence="3">D6</strain>
    </source>
</reference>
<dbReference type="AlphaFoldDB" id="A0A9N8D5Y7"/>
<comment type="caution">
    <text evidence="3">The sequence shown here is derived from an EMBL/GenBank/DDBJ whole genome shotgun (WGS) entry which is preliminary data.</text>
</comment>
<sequence length="301" mass="33102">MAKRQNGKVDLETALKRRKLVAVNQKGLWSSAAIKKETIEGSVGIKTEPTKECRSKTSQKPSVVEQEPKEPIITNSTKRGTATTSALSERMLAKTLSNVQSNQIKIAAAAMTKLHKTCKSCPLTRKQAFKAGAPSLVLKAMSKWGNTELIQIYACATLQLIVLDDLNGAAVPFHGKDMLKAILTAMNYFPESQKVQLVSFTAMSSLFSNTSEFEARHYAEYFVKEVNGIAVCLQTMESYLKDAKVQQGALELLYAMFRVSGCRIPIRVSGAITSVAKAIDSHRQNEDIQEWGGAVMKCFFP</sequence>
<keyword evidence="4" id="KW-1185">Reference proteome</keyword>
<feature type="region of interest" description="Disordered" evidence="1">
    <location>
        <begin position="49"/>
        <end position="68"/>
    </location>
</feature>
<organism evidence="3 4">
    <name type="scientific">Seminavis robusta</name>
    <dbReference type="NCBI Taxonomy" id="568900"/>
    <lineage>
        <taxon>Eukaryota</taxon>
        <taxon>Sar</taxon>
        <taxon>Stramenopiles</taxon>
        <taxon>Ochrophyta</taxon>
        <taxon>Bacillariophyta</taxon>
        <taxon>Bacillariophyceae</taxon>
        <taxon>Bacillariophycidae</taxon>
        <taxon>Naviculales</taxon>
        <taxon>Naviculaceae</taxon>
        <taxon>Seminavis</taxon>
    </lineage>
</organism>
<evidence type="ECO:0000313" key="4">
    <source>
        <dbReference type="Proteomes" id="UP001153069"/>
    </source>
</evidence>
<dbReference type="EMBL" id="CAICTM010000013">
    <property type="protein sequence ID" value="CAB9497072.1"/>
    <property type="molecule type" value="Genomic_DNA"/>
</dbReference>
<dbReference type="SUPFAM" id="SSF48371">
    <property type="entry name" value="ARM repeat"/>
    <property type="match status" value="1"/>
</dbReference>
<evidence type="ECO:0000256" key="1">
    <source>
        <dbReference type="SAM" id="MobiDB-lite"/>
    </source>
</evidence>
<evidence type="ECO:0000313" key="3">
    <source>
        <dbReference type="EMBL" id="CAB9497072.1"/>
    </source>
</evidence>
<dbReference type="Gene3D" id="1.25.10.10">
    <property type="entry name" value="Leucine-rich Repeat Variant"/>
    <property type="match status" value="1"/>
</dbReference>
<dbReference type="Proteomes" id="UP001153069">
    <property type="component" value="Unassembled WGS sequence"/>
</dbReference>
<feature type="domain" description="LRRK2 ARM repeat" evidence="2">
    <location>
        <begin position="175"/>
        <end position="297"/>
    </location>
</feature>
<dbReference type="InterPro" id="IPR011989">
    <property type="entry name" value="ARM-like"/>
</dbReference>
<dbReference type="InterPro" id="IPR056597">
    <property type="entry name" value="ARM_LRRK2"/>
</dbReference>
<name>A0A9N8D5Y7_9STRA</name>
<protein>
    <recommendedName>
        <fullName evidence="2">LRRK2 ARM repeat domain-containing protein</fullName>
    </recommendedName>
</protein>
<gene>
    <name evidence="3" type="ORF">SEMRO_13_G010270.1</name>
</gene>
<evidence type="ECO:0000259" key="2">
    <source>
        <dbReference type="Pfam" id="PF23744"/>
    </source>
</evidence>